<evidence type="ECO:0000313" key="2">
    <source>
        <dbReference type="Proteomes" id="UP000291117"/>
    </source>
</evidence>
<sequence>MGKNLKNNLKLRRQGQSFKNYVAQIKAKRMADKMYIDNLIMQLAHAKAVSLPPSNDLIEIKEMMKTLTVDLKPTIKFFAQPAIEPKQRISKKERERLDFEAYEKRLELKALTYIKNGGK</sequence>
<name>A0A4R0NEB7_9SPHI</name>
<dbReference type="Proteomes" id="UP000291117">
    <property type="component" value="Unassembled WGS sequence"/>
</dbReference>
<accession>A0A4R0NEB7</accession>
<gene>
    <name evidence="1" type="ORF">EZ444_05705</name>
</gene>
<protein>
    <submittedName>
        <fullName evidence="1">Uncharacterized protein</fullName>
    </submittedName>
</protein>
<proteinExistence type="predicted"/>
<dbReference type="AlphaFoldDB" id="A0A4R0NEB7"/>
<dbReference type="EMBL" id="SJSM01000002">
    <property type="protein sequence ID" value="TCC98770.1"/>
    <property type="molecule type" value="Genomic_DNA"/>
</dbReference>
<comment type="caution">
    <text evidence="1">The sequence shown here is derived from an EMBL/GenBank/DDBJ whole genome shotgun (WGS) entry which is preliminary data.</text>
</comment>
<evidence type="ECO:0000313" key="1">
    <source>
        <dbReference type="EMBL" id="TCC98770.1"/>
    </source>
</evidence>
<keyword evidence="2" id="KW-1185">Reference proteome</keyword>
<organism evidence="1 2">
    <name type="scientific">Pedobacter hiemivivus</name>
    <dbReference type="NCBI Taxonomy" id="2530454"/>
    <lineage>
        <taxon>Bacteria</taxon>
        <taxon>Pseudomonadati</taxon>
        <taxon>Bacteroidota</taxon>
        <taxon>Sphingobacteriia</taxon>
        <taxon>Sphingobacteriales</taxon>
        <taxon>Sphingobacteriaceae</taxon>
        <taxon>Pedobacter</taxon>
    </lineage>
</organism>
<reference evidence="1 2" key="1">
    <citation type="submission" date="2019-02" db="EMBL/GenBank/DDBJ databases">
        <title>Pedobacter sp. RP-3-8 sp. nov., isolated from Arctic soil.</title>
        <authorList>
            <person name="Dahal R.H."/>
        </authorList>
    </citation>
    <scope>NUCLEOTIDE SEQUENCE [LARGE SCALE GENOMIC DNA]</scope>
    <source>
        <strain evidence="1 2">RP-3-8</strain>
    </source>
</reference>